<evidence type="ECO:0000256" key="2">
    <source>
        <dbReference type="SAM" id="Phobius"/>
    </source>
</evidence>
<feature type="compositionally biased region" description="Low complexity" evidence="1">
    <location>
        <begin position="238"/>
        <end position="254"/>
    </location>
</feature>
<reference evidence="4 5" key="1">
    <citation type="submission" date="2015-09" db="EMBL/GenBank/DDBJ databases">
        <authorList>
            <consortium name="Pathogen Informatics"/>
        </authorList>
    </citation>
    <scope>NUCLEOTIDE SEQUENCE [LARGE SCALE GENOMIC DNA]</scope>
    <source>
        <strain evidence="4 5">2789STDY5834855</strain>
    </source>
</reference>
<organism evidence="4 5">
    <name type="scientific">Clostridium disporicum</name>
    <dbReference type="NCBI Taxonomy" id="84024"/>
    <lineage>
        <taxon>Bacteria</taxon>
        <taxon>Bacillati</taxon>
        <taxon>Bacillota</taxon>
        <taxon>Clostridia</taxon>
        <taxon>Eubacteriales</taxon>
        <taxon>Clostridiaceae</taxon>
        <taxon>Clostridium</taxon>
    </lineage>
</organism>
<keyword evidence="2" id="KW-1133">Transmembrane helix</keyword>
<accession>A0A173XMW6</accession>
<dbReference type="Gene3D" id="3.10.310.50">
    <property type="match status" value="1"/>
</dbReference>
<evidence type="ECO:0000259" key="3">
    <source>
        <dbReference type="Pfam" id="PF04536"/>
    </source>
</evidence>
<dbReference type="PANTHER" id="PTHR30373">
    <property type="entry name" value="UPF0603 PROTEIN YGCG"/>
    <property type="match status" value="1"/>
</dbReference>
<evidence type="ECO:0000313" key="4">
    <source>
        <dbReference type="EMBL" id="CUN52207.1"/>
    </source>
</evidence>
<dbReference type="AlphaFoldDB" id="A0A173XMW6"/>
<feature type="domain" description="TPM" evidence="3">
    <location>
        <begin position="32"/>
        <end position="153"/>
    </location>
</feature>
<protein>
    <submittedName>
        <fullName evidence="4">Beta-propeller domain-containing protein, methanol dehydrogenase</fullName>
    </submittedName>
</protein>
<feature type="transmembrane region" description="Helical" evidence="2">
    <location>
        <begin position="176"/>
        <end position="196"/>
    </location>
</feature>
<keyword evidence="2" id="KW-0472">Membrane</keyword>
<dbReference type="Pfam" id="PF04536">
    <property type="entry name" value="TPM_phosphatase"/>
    <property type="match status" value="1"/>
</dbReference>
<name>A0A173XMW6_9CLOT</name>
<dbReference type="EMBL" id="CYZV01000001">
    <property type="protein sequence ID" value="CUN52207.1"/>
    <property type="molecule type" value="Genomic_DNA"/>
</dbReference>
<keyword evidence="2" id="KW-0812">Transmembrane</keyword>
<dbReference type="RefSeq" id="WP_055274880.1">
    <property type="nucleotide sequence ID" value="NZ_CYZV01000001.1"/>
</dbReference>
<proteinExistence type="predicted"/>
<dbReference type="OrthoDB" id="9806054at2"/>
<evidence type="ECO:0000313" key="5">
    <source>
        <dbReference type="Proteomes" id="UP000095558"/>
    </source>
</evidence>
<evidence type="ECO:0000256" key="1">
    <source>
        <dbReference type="SAM" id="MobiDB-lite"/>
    </source>
</evidence>
<feature type="region of interest" description="Disordered" evidence="1">
    <location>
        <begin position="236"/>
        <end position="263"/>
    </location>
</feature>
<dbReference type="InterPro" id="IPR007621">
    <property type="entry name" value="TPM_dom"/>
</dbReference>
<dbReference type="Proteomes" id="UP000095558">
    <property type="component" value="Unassembled WGS sequence"/>
</dbReference>
<gene>
    <name evidence="4" type="ORF">ERS852470_00123</name>
</gene>
<sequence>MINIKKKMVPFISSLVLLLSFVTIVSADINFVVDDANLLSSEEEQQLREDLASFKEQYNMDAVIVTSNDLGGKSQMDYADDYFDYNGYGVGEDKSGLLLLIDMDDRKVWISTSGEAIKYFTDSRIQNIVDDITTQLKNADYFEGCNEFINDINYYAEEGIPAGQYTYNEAERTQKVIFIGLGAGLIVASVVSLLVVNSYKNSKSISTANYVDSNSIVFTRKKDRFISTYTSKTKIERNNSSSGGSSTHTSSSGNTHGGGGGSF</sequence>
<dbReference type="PANTHER" id="PTHR30373:SF2">
    <property type="entry name" value="UPF0603 PROTEIN YGCG"/>
    <property type="match status" value="1"/>
</dbReference>